<keyword evidence="3" id="KW-1133">Transmembrane helix</keyword>
<proteinExistence type="predicted"/>
<keyword evidence="2 4" id="KW-0808">Transferase</keyword>
<organism evidence="4 5">
    <name type="scientific">Butyrivibrio fibrisolvens</name>
    <dbReference type="NCBI Taxonomy" id="831"/>
    <lineage>
        <taxon>Bacteria</taxon>
        <taxon>Bacillati</taxon>
        <taxon>Bacillota</taxon>
        <taxon>Clostridia</taxon>
        <taxon>Lachnospirales</taxon>
        <taxon>Lachnospiraceae</taxon>
        <taxon>Butyrivibrio</taxon>
    </lineage>
</organism>
<evidence type="ECO:0000256" key="3">
    <source>
        <dbReference type="SAM" id="Phobius"/>
    </source>
</evidence>
<keyword evidence="3" id="KW-0812">Transmembrane</keyword>
<feature type="transmembrane region" description="Helical" evidence="3">
    <location>
        <begin position="99"/>
        <end position="117"/>
    </location>
</feature>
<dbReference type="GO" id="GO:0016020">
    <property type="term" value="C:membrane"/>
    <property type="evidence" value="ECO:0007669"/>
    <property type="project" value="InterPro"/>
</dbReference>
<dbReference type="OrthoDB" id="9794601at2"/>
<evidence type="ECO:0000256" key="2">
    <source>
        <dbReference type="ARBA" id="ARBA00022679"/>
    </source>
</evidence>
<dbReference type="AlphaFoldDB" id="A0A1H9Q3Q3"/>
<reference evidence="4 5" key="1">
    <citation type="submission" date="2016-10" db="EMBL/GenBank/DDBJ databases">
        <authorList>
            <person name="de Groot N.N."/>
        </authorList>
    </citation>
    <scope>NUCLEOTIDE SEQUENCE [LARGE SCALE GENOMIC DNA]</scope>
    <source>
        <strain evidence="4 5">AR40</strain>
    </source>
</reference>
<dbReference type="RefSeq" id="WP_074755198.1">
    <property type="nucleotide sequence ID" value="NZ_FOGJ01000007.1"/>
</dbReference>
<evidence type="ECO:0000313" key="4">
    <source>
        <dbReference type="EMBL" id="SER55048.1"/>
    </source>
</evidence>
<dbReference type="CDD" id="cd11301">
    <property type="entry name" value="Fut1_Fut2_like"/>
    <property type="match status" value="1"/>
</dbReference>
<dbReference type="GO" id="GO:0005975">
    <property type="term" value="P:carbohydrate metabolic process"/>
    <property type="evidence" value="ECO:0007669"/>
    <property type="project" value="InterPro"/>
</dbReference>
<keyword evidence="3" id="KW-0472">Membrane</keyword>
<evidence type="ECO:0000256" key="1">
    <source>
        <dbReference type="ARBA" id="ARBA00022676"/>
    </source>
</evidence>
<dbReference type="Pfam" id="PF01531">
    <property type="entry name" value="Glyco_transf_11"/>
    <property type="match status" value="1"/>
</dbReference>
<dbReference type="InterPro" id="IPR002516">
    <property type="entry name" value="Glyco_trans_11"/>
</dbReference>
<accession>A0A1H9Q3Q3</accession>
<protein>
    <submittedName>
        <fullName evidence="4">Glycosyl transferase family 11</fullName>
    </submittedName>
</protein>
<sequence length="314" mass="37637">MKRKPKVHLYIRGNCGNQFFQYAFARHLQEILDADLIINYNKVINSGKNIFKESDNLLKDYNTVPYKYEANVGFGGYVLKFLKLFHFILRLETFQKRTYKFFLVCAKILPFFGIYYFDAAFYPFKIYKRKNIYVNGYFESPRYFADIDEKIKKELLPKPELLESNKELFNIISSTESICVTIKRRDLDKEVYQYNMSYFYNAIDYIMSRLNNPTFIIFSDDVDWCRDNVHIDAAVYYETPDNPIWEKIRLMSSCKHFIIHNSTFSWWAQHLSDNTDKIVVAPSKWMIRDDQPIDIYEDSWIYLTPEGKIVDQHE</sequence>
<gene>
    <name evidence="4" type="ORF">SAMN04487884_10728</name>
</gene>
<dbReference type="PANTHER" id="PTHR11927">
    <property type="entry name" value="GALACTOSIDE 2-L-FUCOSYLTRANSFERASE"/>
    <property type="match status" value="1"/>
</dbReference>
<evidence type="ECO:0000313" key="5">
    <source>
        <dbReference type="Proteomes" id="UP000182584"/>
    </source>
</evidence>
<dbReference type="Proteomes" id="UP000182584">
    <property type="component" value="Unassembled WGS sequence"/>
</dbReference>
<keyword evidence="1" id="KW-0328">Glycosyltransferase</keyword>
<name>A0A1H9Q3Q3_BUTFI</name>
<dbReference type="EMBL" id="FOGJ01000007">
    <property type="protein sequence ID" value="SER55048.1"/>
    <property type="molecule type" value="Genomic_DNA"/>
</dbReference>
<dbReference type="PANTHER" id="PTHR11927:SF9">
    <property type="entry name" value="L-FUCOSYLTRANSFERASE"/>
    <property type="match status" value="1"/>
</dbReference>
<dbReference type="GO" id="GO:0008107">
    <property type="term" value="F:galactoside 2-alpha-L-fucosyltransferase activity"/>
    <property type="evidence" value="ECO:0007669"/>
    <property type="project" value="InterPro"/>
</dbReference>